<dbReference type="PANTHER" id="PTHR47396">
    <property type="entry name" value="TYPE I RESTRICTION ENZYME ECOKI R PROTEIN"/>
    <property type="match status" value="1"/>
</dbReference>
<dbReference type="STRING" id="321339.SAMN05444340_12128"/>
<dbReference type="SMART" id="SM00487">
    <property type="entry name" value="DEXDc"/>
    <property type="match status" value="1"/>
</dbReference>
<gene>
    <name evidence="2" type="ORF">SAMN05444340_12128</name>
</gene>
<dbReference type="SUPFAM" id="SSF52540">
    <property type="entry name" value="P-loop containing nucleoside triphosphate hydrolases"/>
    <property type="match status" value="2"/>
</dbReference>
<organism evidence="2 3">
    <name type="scientific">Citreimonas salinaria</name>
    <dbReference type="NCBI Taxonomy" id="321339"/>
    <lineage>
        <taxon>Bacteria</taxon>
        <taxon>Pseudomonadati</taxon>
        <taxon>Pseudomonadota</taxon>
        <taxon>Alphaproteobacteria</taxon>
        <taxon>Rhodobacterales</taxon>
        <taxon>Roseobacteraceae</taxon>
        <taxon>Citreimonas</taxon>
    </lineage>
</organism>
<evidence type="ECO:0000259" key="1">
    <source>
        <dbReference type="SMART" id="SM00487"/>
    </source>
</evidence>
<dbReference type="InterPro" id="IPR006935">
    <property type="entry name" value="Helicase/UvrB_N"/>
</dbReference>
<feature type="domain" description="Helicase ATP-binding" evidence="1">
    <location>
        <begin position="4"/>
        <end position="271"/>
    </location>
</feature>
<dbReference type="Gene3D" id="3.40.50.300">
    <property type="entry name" value="P-loop containing nucleotide triphosphate hydrolases"/>
    <property type="match status" value="2"/>
</dbReference>
<dbReference type="EMBL" id="FNPF01000021">
    <property type="protein sequence ID" value="SDY84911.1"/>
    <property type="molecule type" value="Genomic_DNA"/>
</dbReference>
<dbReference type="GO" id="GO:0005829">
    <property type="term" value="C:cytosol"/>
    <property type="evidence" value="ECO:0007669"/>
    <property type="project" value="TreeGrafter"/>
</dbReference>
<dbReference type="AlphaFoldDB" id="A0A1H3N7I5"/>
<dbReference type="OrthoDB" id="9804145at2"/>
<dbReference type="RefSeq" id="WP_089885725.1">
    <property type="nucleotide sequence ID" value="NZ_FNPF01000021.1"/>
</dbReference>
<name>A0A1H3N7I5_9RHOB</name>
<evidence type="ECO:0000313" key="2">
    <source>
        <dbReference type="EMBL" id="SDY84911.1"/>
    </source>
</evidence>
<dbReference type="GO" id="GO:0005524">
    <property type="term" value="F:ATP binding"/>
    <property type="evidence" value="ECO:0007669"/>
    <property type="project" value="InterPro"/>
</dbReference>
<dbReference type="InterPro" id="IPR027417">
    <property type="entry name" value="P-loop_NTPase"/>
</dbReference>
<dbReference type="PANTHER" id="PTHR47396:SF1">
    <property type="entry name" value="ATP-DEPENDENT HELICASE IRC3-RELATED"/>
    <property type="match status" value="1"/>
</dbReference>
<protein>
    <submittedName>
        <fullName evidence="2">Type III restriction enzyme</fullName>
    </submittedName>
</protein>
<dbReference type="GO" id="GO:0003677">
    <property type="term" value="F:DNA binding"/>
    <property type="evidence" value="ECO:0007669"/>
    <property type="project" value="InterPro"/>
</dbReference>
<reference evidence="2 3" key="1">
    <citation type="submission" date="2016-10" db="EMBL/GenBank/DDBJ databases">
        <authorList>
            <person name="de Groot N.N."/>
        </authorList>
    </citation>
    <scope>NUCLEOTIDE SEQUENCE [LARGE SCALE GENOMIC DNA]</scope>
    <source>
        <strain evidence="2 3">DSM 26880</strain>
    </source>
</reference>
<dbReference type="Pfam" id="PF04851">
    <property type="entry name" value="ResIII"/>
    <property type="match status" value="1"/>
</dbReference>
<dbReference type="GO" id="GO:0016787">
    <property type="term" value="F:hydrolase activity"/>
    <property type="evidence" value="ECO:0007669"/>
    <property type="project" value="InterPro"/>
</dbReference>
<sequence>MAAVNFELRSYQNESLSSLKRYLRKVSLMGAKTAFYDATSVPYAPAPFVDPEVPYFCIRIPTGGGKTIVAAHAVGVAAKTYLQADNPMVLWLVPSTAILAQTLAALRDLDHPYRGALAKDFGRNVSVMSVSEALSLSRPDATGGACIIVGTLQAFRVDDTAGRKVYADAGALMDHFSGLKPSQLERLEKVEGADRPVASLANLLRLHRPMVIVDEAHNARTALSFETLRRFDPSMILELTATPRTDPDPTGENPSSNVLFHVSAAELKAEEMIKLPIRLQTDTDWRKVVGQALDCQAALEDAAKAEEGDTGDYIRPIVLFQAQSKSKTDPDRLTPERVVQFLTDDKRVPREQIAIHATGFAELDQIDDIADPSCPVRYVVTVQKLREGWDCPFAYVLCSVAELNSKVAVEQILGRVLRMPKARRKTRDVLNRAYAFVTSRDFGETAKMLRDGLVEGAGFDRLEAAQLVKAHQGLGFEEERADYEHRSEALPASPGGSYDEVTAAIEKLPPSLKTRVRFDTSSREIAVTRALSRDDRNLMHLAFAKVPGAEKVIDRLFIKSNRIQATELPEGEKPPFIVPRLGVRRQGALELFSPDHFLDLPWNLAECDVAGFVKRFTINEDSKSGEIDVSEKGQMKVKFVGHLHDQLAMAIQEPAWSLPRLVNWIDRGIPHPDVTKPAARVFTQRALQDVMKAKGYTLDRLARYKYELRRELAEEIKTLREQREKGKYEALFAADAETFETSADLAIVFDEQTYAYNQPYRGTRTFNKHYVPIIGDLKPDGEEFRCAVFLDEHPKVRFWIRNVDRKPNAFWLQLSSGRFYPDFVAMLTDGRIAVVEYKGKHLAEEAKEKRLVGELWAEASDGHCLFDMPTGNDFSTLDVLLKSPSLGSPAAP</sequence>
<keyword evidence="3" id="KW-1185">Reference proteome</keyword>
<proteinExistence type="predicted"/>
<accession>A0A1H3N7I5</accession>
<dbReference type="InterPro" id="IPR050742">
    <property type="entry name" value="Helicase_Restrict-Modif_Enz"/>
</dbReference>
<dbReference type="Proteomes" id="UP000199286">
    <property type="component" value="Unassembled WGS sequence"/>
</dbReference>
<evidence type="ECO:0000313" key="3">
    <source>
        <dbReference type="Proteomes" id="UP000199286"/>
    </source>
</evidence>
<dbReference type="InterPro" id="IPR014001">
    <property type="entry name" value="Helicase_ATP-bd"/>
</dbReference>